<feature type="compositionally biased region" description="Basic and acidic residues" evidence="3">
    <location>
        <begin position="102"/>
        <end position="123"/>
    </location>
</feature>
<gene>
    <name evidence="5" type="ORF">CTOB1V02_LOCUS1033</name>
</gene>
<feature type="compositionally biased region" description="Basic and acidic residues" evidence="3">
    <location>
        <begin position="139"/>
        <end position="155"/>
    </location>
</feature>
<dbReference type="AlphaFoldDB" id="A0A7R8ZKS8"/>
<keyword evidence="2" id="KW-0326">Glycosidase</keyword>
<organism evidence="5">
    <name type="scientific">Cyprideis torosa</name>
    <dbReference type="NCBI Taxonomy" id="163714"/>
    <lineage>
        <taxon>Eukaryota</taxon>
        <taxon>Metazoa</taxon>
        <taxon>Ecdysozoa</taxon>
        <taxon>Arthropoda</taxon>
        <taxon>Crustacea</taxon>
        <taxon>Oligostraca</taxon>
        <taxon>Ostracoda</taxon>
        <taxon>Podocopa</taxon>
        <taxon>Podocopida</taxon>
        <taxon>Cytherocopina</taxon>
        <taxon>Cytheroidea</taxon>
        <taxon>Cytherideidae</taxon>
        <taxon>Cyprideis</taxon>
    </lineage>
</organism>
<dbReference type="OrthoDB" id="10070917at2759"/>
<evidence type="ECO:0000256" key="1">
    <source>
        <dbReference type="ARBA" id="ARBA00022801"/>
    </source>
</evidence>
<proteinExistence type="predicted"/>
<evidence type="ECO:0000313" key="5">
    <source>
        <dbReference type="EMBL" id="CAD7223038.1"/>
    </source>
</evidence>
<dbReference type="EMBL" id="OB660142">
    <property type="protein sequence ID" value="CAD7223038.1"/>
    <property type="molecule type" value="Genomic_DNA"/>
</dbReference>
<dbReference type="GO" id="GO:0016798">
    <property type="term" value="F:hydrolase activity, acting on glycosyl bonds"/>
    <property type="evidence" value="ECO:0007669"/>
    <property type="project" value="UniProtKB-KW"/>
</dbReference>
<reference evidence="5" key="1">
    <citation type="submission" date="2020-11" db="EMBL/GenBank/DDBJ databases">
        <authorList>
            <person name="Tran Van P."/>
        </authorList>
    </citation>
    <scope>NUCLEOTIDE SEQUENCE</scope>
</reference>
<name>A0A7R8ZKS8_9CRUS</name>
<feature type="region of interest" description="Disordered" evidence="3">
    <location>
        <begin position="1"/>
        <end position="157"/>
    </location>
</feature>
<dbReference type="PANTHER" id="PTHR43053:SF4">
    <property type="entry name" value="MYOGENESIS-REGULATING GLYCOSIDASE"/>
    <property type="match status" value="1"/>
</dbReference>
<evidence type="ECO:0000256" key="4">
    <source>
        <dbReference type="SAM" id="Phobius"/>
    </source>
</evidence>
<feature type="transmembrane region" description="Helical" evidence="4">
    <location>
        <begin position="216"/>
        <end position="238"/>
    </location>
</feature>
<evidence type="ECO:0000256" key="2">
    <source>
        <dbReference type="ARBA" id="ARBA00023295"/>
    </source>
</evidence>
<dbReference type="InterPro" id="IPR050985">
    <property type="entry name" value="Alpha-glycosidase_related"/>
</dbReference>
<keyword evidence="4" id="KW-0472">Membrane</keyword>
<keyword evidence="1" id="KW-0378">Hydrolase</keyword>
<evidence type="ECO:0000256" key="3">
    <source>
        <dbReference type="SAM" id="MobiDB-lite"/>
    </source>
</evidence>
<keyword evidence="4" id="KW-1133">Transmembrane helix</keyword>
<dbReference type="PANTHER" id="PTHR43053">
    <property type="entry name" value="GLYCOSIDASE FAMILY 31"/>
    <property type="match status" value="1"/>
</dbReference>
<accession>A0A7R8ZKS8</accession>
<protein>
    <submittedName>
        <fullName evidence="5">Uncharacterized protein</fullName>
    </submittedName>
</protein>
<keyword evidence="4" id="KW-0812">Transmembrane</keyword>
<sequence length="523" mass="59245">MSSARDTMRRQTTRKSLPSDLEGNPSIVKLSSLFIPPTTHEILAMKRLSMTGDEKSGGAISSLSTSEAPAPESTPTPAPQTSSTQQDFLHEEISEETPILDRQQKPPDKQIRITRTSSDEATKKNTRLSPPTEDPLSAPKEDCRLTEDESFEQRPRSTGGIVRKNSIWVRAAKSKKQGPFQKARPPDQSMGSFIIEKLSNFVTMLREIERPEDLKLRLVVGFLFCVIFCGLFATYYHYYRKTVEKKVGDILRFRYIQREVLVVSETREEPLLKGLLGVNFPDDVGNPFPCLRRATLDSRDFCLEWRKRARVHVTAFNSSSKFQCVSIAWDSLTVPIGALEDCFALGGAQWFSPGASIMWNTNQQMSQAVPYLNGIFASFVKRDWITSTGLQITVPPTVSLHVSVNKLPGHVCFRSDYNLRYIRGLESESTLKYSICHTRRPFEATLGRNRELFRLRKLPELRRKKEKAGPYLFFRPIDSHYPFSQEGVINMTQEFLGNGTGNPPTFLYLALAFTTFIYEKGAA</sequence>